<keyword evidence="1" id="KW-1133">Transmembrane helix</keyword>
<dbReference type="PANTHER" id="PTHR11440">
    <property type="entry name" value="LECITHIN-CHOLESTEROL ACYLTRANSFERASE-RELATED"/>
    <property type="match status" value="1"/>
</dbReference>
<dbReference type="OMA" id="QMTPPGV"/>
<dbReference type="Gene3D" id="3.40.50.1820">
    <property type="entry name" value="alpha/beta hydrolase"/>
    <property type="match status" value="2"/>
</dbReference>
<dbReference type="GO" id="GO:0008374">
    <property type="term" value="F:O-acyltransferase activity"/>
    <property type="evidence" value="ECO:0007669"/>
    <property type="project" value="InterPro"/>
</dbReference>
<dbReference type="InParanoid" id="A0A7I4FJW9"/>
<reference evidence="2 3" key="2">
    <citation type="journal article" date="2018" name="Plant J.">
        <title>The Physcomitrella patens chromosome-scale assembly reveals moss genome structure and evolution.</title>
        <authorList>
            <person name="Lang D."/>
            <person name="Ullrich K.K."/>
            <person name="Murat F."/>
            <person name="Fuchs J."/>
            <person name="Jenkins J."/>
            <person name="Haas F.B."/>
            <person name="Piednoel M."/>
            <person name="Gundlach H."/>
            <person name="Van Bel M."/>
            <person name="Meyberg R."/>
            <person name="Vives C."/>
            <person name="Morata J."/>
            <person name="Symeonidi A."/>
            <person name="Hiss M."/>
            <person name="Muchero W."/>
            <person name="Kamisugi Y."/>
            <person name="Saleh O."/>
            <person name="Blanc G."/>
            <person name="Decker E.L."/>
            <person name="van Gessel N."/>
            <person name="Grimwood J."/>
            <person name="Hayes R.D."/>
            <person name="Graham S.W."/>
            <person name="Gunter L.E."/>
            <person name="McDaniel S.F."/>
            <person name="Hoernstein S.N.W."/>
            <person name="Larsson A."/>
            <person name="Li F.W."/>
            <person name="Perroud P.F."/>
            <person name="Phillips J."/>
            <person name="Ranjan P."/>
            <person name="Rokshar D.S."/>
            <person name="Rothfels C.J."/>
            <person name="Schneider L."/>
            <person name="Shu S."/>
            <person name="Stevenson D.W."/>
            <person name="Thummler F."/>
            <person name="Tillich M."/>
            <person name="Villarreal Aguilar J.C."/>
            <person name="Widiez T."/>
            <person name="Wong G.K."/>
            <person name="Wymore A."/>
            <person name="Zhang Y."/>
            <person name="Zimmer A.D."/>
            <person name="Quatrano R.S."/>
            <person name="Mayer K.F.X."/>
            <person name="Goodstein D."/>
            <person name="Casacuberta J.M."/>
            <person name="Vandepoele K."/>
            <person name="Reski R."/>
            <person name="Cuming A.C."/>
            <person name="Tuskan G.A."/>
            <person name="Maumus F."/>
            <person name="Salse J."/>
            <person name="Schmutz J."/>
            <person name="Rensing S.A."/>
        </authorList>
    </citation>
    <scope>NUCLEOTIDE SEQUENCE [LARGE SCALE GENOMIC DNA]</scope>
    <source>
        <strain evidence="2 3">cv. Gransden 2004</strain>
    </source>
</reference>
<keyword evidence="3" id="KW-1185">Reference proteome</keyword>
<dbReference type="Pfam" id="PF02450">
    <property type="entry name" value="LCAT"/>
    <property type="match status" value="2"/>
</dbReference>
<dbReference type="FunCoup" id="A0A7I4FJW9">
    <property type="interactions" value="964"/>
</dbReference>
<evidence type="ECO:0000256" key="1">
    <source>
        <dbReference type="SAM" id="Phobius"/>
    </source>
</evidence>
<dbReference type="SUPFAM" id="SSF53474">
    <property type="entry name" value="alpha/beta-Hydrolases"/>
    <property type="match status" value="1"/>
</dbReference>
<reference evidence="2" key="3">
    <citation type="submission" date="2020-12" db="UniProtKB">
        <authorList>
            <consortium name="EnsemblPlants"/>
        </authorList>
    </citation>
    <scope>IDENTIFICATION</scope>
</reference>
<sequence>MCSISCGFTPQQLCHYRKSGELITRKSRAAIRWWRYGQQCKVLLPLDLIRSSSQFFIVVLTLALFLFTTCGTVHTAAQDRSFATLSQRSRASLFSVGRAQARNKHHLAPVVIVPGTGGNQLEARLTADYEANKPWCYSFRKDYFRLWLDVKTLFPPFTTCFADRLSLDYNPQSDAYSNIKGVKTRVPFFGTTEGMEYLDPSLKFLTGYMIHLVNALKAHGYESGKSLYGAPYDFRFAPGPHASNVALEYLKDLKDLIETAYSVNANEPVVILAHSMGGLWTLFFLNQQSMEWRNKYVSRFVSVATPWGGAVEQMMTFASGNPEGVPFVNSLVVREEQRRSESNLWLLPVRRCFRDRPLVITSSRNYTAGDMEQFLCDIGFPEGVAPYKSRIPHLTDILQPPQVPVTLIHGYGVPTAETLSYEKKGFDNHPEITEGDGDGTVNVCSLTAVVEEWERVAGQELEVIALHGKQHMQILHDDHSVQVIVDAILNVTPQEQLMFH</sequence>
<dbReference type="GO" id="GO:0006629">
    <property type="term" value="P:lipid metabolic process"/>
    <property type="evidence" value="ECO:0000318"/>
    <property type="project" value="GO_Central"/>
</dbReference>
<dbReference type="InterPro" id="IPR003386">
    <property type="entry name" value="LACT/PDAT_acylTrfase"/>
</dbReference>
<name>A0A7I4FJW9_PHYPA</name>
<dbReference type="AlphaFoldDB" id="A0A7I4FJW9"/>
<gene>
    <name evidence="2" type="primary">LOC112279167</name>
</gene>
<proteinExistence type="predicted"/>
<dbReference type="Gramene" id="Pp3c2_14510V3.4">
    <property type="protein sequence ID" value="Pp3c2_14510V3.4"/>
    <property type="gene ID" value="Pp3c2_14510"/>
</dbReference>
<evidence type="ECO:0000313" key="2">
    <source>
        <dbReference type="EnsemblPlants" id="Pp3c2_14510V3.4"/>
    </source>
</evidence>
<accession>A0A7I4FJW9</accession>
<dbReference type="Proteomes" id="UP000006727">
    <property type="component" value="Chromosome 2"/>
</dbReference>
<keyword evidence="1" id="KW-0812">Transmembrane</keyword>
<dbReference type="EnsemblPlants" id="Pp3c2_14510V3.4">
    <property type="protein sequence ID" value="Pp3c2_14510V3.4"/>
    <property type="gene ID" value="Pp3c2_14510"/>
</dbReference>
<feature type="transmembrane region" description="Helical" evidence="1">
    <location>
        <begin position="55"/>
        <end position="77"/>
    </location>
</feature>
<reference evidence="2 3" key="1">
    <citation type="journal article" date="2008" name="Science">
        <title>The Physcomitrella genome reveals evolutionary insights into the conquest of land by plants.</title>
        <authorList>
            <person name="Rensing S."/>
            <person name="Lang D."/>
            <person name="Zimmer A."/>
            <person name="Terry A."/>
            <person name="Salamov A."/>
            <person name="Shapiro H."/>
            <person name="Nishiyama T."/>
            <person name="Perroud P.-F."/>
            <person name="Lindquist E."/>
            <person name="Kamisugi Y."/>
            <person name="Tanahashi T."/>
            <person name="Sakakibara K."/>
            <person name="Fujita T."/>
            <person name="Oishi K."/>
            <person name="Shin-I T."/>
            <person name="Kuroki Y."/>
            <person name="Toyoda A."/>
            <person name="Suzuki Y."/>
            <person name="Hashimoto A."/>
            <person name="Yamaguchi K."/>
            <person name="Sugano A."/>
            <person name="Kohara Y."/>
            <person name="Fujiyama A."/>
            <person name="Anterola A."/>
            <person name="Aoki S."/>
            <person name="Ashton N."/>
            <person name="Barbazuk W.B."/>
            <person name="Barker E."/>
            <person name="Bennetzen J."/>
            <person name="Bezanilla M."/>
            <person name="Blankenship R."/>
            <person name="Cho S.H."/>
            <person name="Dutcher S."/>
            <person name="Estelle M."/>
            <person name="Fawcett J.A."/>
            <person name="Gundlach H."/>
            <person name="Hanada K."/>
            <person name="Heyl A."/>
            <person name="Hicks K.A."/>
            <person name="Hugh J."/>
            <person name="Lohr M."/>
            <person name="Mayer K."/>
            <person name="Melkozernov A."/>
            <person name="Murata T."/>
            <person name="Nelson D."/>
            <person name="Pils B."/>
            <person name="Prigge M."/>
            <person name="Reiss B."/>
            <person name="Renner T."/>
            <person name="Rombauts S."/>
            <person name="Rushton P."/>
            <person name="Sanderfoot A."/>
            <person name="Schween G."/>
            <person name="Shiu S.-H."/>
            <person name="Stueber K."/>
            <person name="Theodoulou F.L."/>
            <person name="Tu H."/>
            <person name="Van de Peer Y."/>
            <person name="Verrier P.J."/>
            <person name="Waters E."/>
            <person name="Wood A."/>
            <person name="Yang L."/>
            <person name="Cove D."/>
            <person name="Cuming A."/>
            <person name="Hasebe M."/>
            <person name="Lucas S."/>
            <person name="Mishler D.B."/>
            <person name="Reski R."/>
            <person name="Grigoriev I."/>
            <person name="Quatrano R.S."/>
            <person name="Boore J.L."/>
        </authorList>
    </citation>
    <scope>NUCLEOTIDE SEQUENCE [LARGE SCALE GENOMIC DNA]</scope>
    <source>
        <strain evidence="2 3">cv. Gransden 2004</strain>
    </source>
</reference>
<protein>
    <submittedName>
        <fullName evidence="2">Uncharacterized protein</fullName>
    </submittedName>
</protein>
<dbReference type="InterPro" id="IPR029058">
    <property type="entry name" value="AB_hydrolase_fold"/>
</dbReference>
<organism evidence="2 3">
    <name type="scientific">Physcomitrium patens</name>
    <name type="common">Spreading-leaved earth moss</name>
    <name type="synonym">Physcomitrella patens</name>
    <dbReference type="NCBI Taxonomy" id="3218"/>
    <lineage>
        <taxon>Eukaryota</taxon>
        <taxon>Viridiplantae</taxon>
        <taxon>Streptophyta</taxon>
        <taxon>Embryophyta</taxon>
        <taxon>Bryophyta</taxon>
        <taxon>Bryophytina</taxon>
        <taxon>Bryopsida</taxon>
        <taxon>Funariidae</taxon>
        <taxon>Funariales</taxon>
        <taxon>Funariaceae</taxon>
        <taxon>Physcomitrium</taxon>
    </lineage>
</organism>
<evidence type="ECO:0000313" key="3">
    <source>
        <dbReference type="Proteomes" id="UP000006727"/>
    </source>
</evidence>
<keyword evidence="1" id="KW-0472">Membrane</keyword>
<dbReference type="EMBL" id="ABEU02000002">
    <property type="status" value="NOT_ANNOTATED_CDS"/>
    <property type="molecule type" value="Genomic_DNA"/>
</dbReference>